<dbReference type="PROSITE" id="PS51257">
    <property type="entry name" value="PROKAR_LIPOPROTEIN"/>
    <property type="match status" value="1"/>
</dbReference>
<dbReference type="InterPro" id="IPR050770">
    <property type="entry name" value="Intradiol_RC_Dioxygenase"/>
</dbReference>
<keyword evidence="3" id="KW-0560">Oxidoreductase</keyword>
<evidence type="ECO:0000313" key="6">
    <source>
        <dbReference type="EMBL" id="GMI10576.1"/>
    </source>
</evidence>
<proteinExistence type="inferred from homology"/>
<comment type="similarity">
    <text evidence="1">Belongs to the intradiol ring-cleavage dioxygenase family.</text>
</comment>
<dbReference type="InterPro" id="IPR015889">
    <property type="entry name" value="Intradiol_dOase_core"/>
</dbReference>
<gene>
    <name evidence="6" type="ORF">TrVE_jg12727</name>
</gene>
<evidence type="ECO:0000256" key="1">
    <source>
        <dbReference type="ARBA" id="ARBA00007825"/>
    </source>
</evidence>
<organism evidence="6 7">
    <name type="scientific">Triparma verrucosa</name>
    <dbReference type="NCBI Taxonomy" id="1606542"/>
    <lineage>
        <taxon>Eukaryota</taxon>
        <taxon>Sar</taxon>
        <taxon>Stramenopiles</taxon>
        <taxon>Ochrophyta</taxon>
        <taxon>Bolidophyceae</taxon>
        <taxon>Parmales</taxon>
        <taxon>Triparmaceae</taxon>
        <taxon>Triparma</taxon>
    </lineage>
</organism>
<dbReference type="AlphaFoldDB" id="A0A9W7FEC8"/>
<keyword evidence="2" id="KW-0223">Dioxygenase</keyword>
<reference evidence="7" key="1">
    <citation type="journal article" date="2023" name="Commun. Biol.">
        <title>Genome analysis of Parmales, the sister group of diatoms, reveals the evolutionary specialization of diatoms from phago-mixotrophs to photoautotrophs.</title>
        <authorList>
            <person name="Ban H."/>
            <person name="Sato S."/>
            <person name="Yoshikawa S."/>
            <person name="Yamada K."/>
            <person name="Nakamura Y."/>
            <person name="Ichinomiya M."/>
            <person name="Sato N."/>
            <person name="Blanc-Mathieu R."/>
            <person name="Endo H."/>
            <person name="Kuwata A."/>
            <person name="Ogata H."/>
        </authorList>
    </citation>
    <scope>NUCLEOTIDE SEQUENCE [LARGE SCALE GENOMIC DNA]</scope>
    <source>
        <strain evidence="7">NIES 3699</strain>
    </source>
</reference>
<keyword evidence="7" id="KW-1185">Reference proteome</keyword>
<dbReference type="PANTHER" id="PTHR33711:SF10">
    <property type="entry name" value="INTRADIOL RING-CLEAVAGE DIOXYGENASES DOMAIN-CONTAINING PROTEIN"/>
    <property type="match status" value="1"/>
</dbReference>
<dbReference type="EMBL" id="BRXX01000418">
    <property type="protein sequence ID" value="GMI10576.1"/>
    <property type="molecule type" value="Genomic_DNA"/>
</dbReference>
<feature type="signal peptide" evidence="4">
    <location>
        <begin position="1"/>
        <end position="20"/>
    </location>
</feature>
<evidence type="ECO:0000313" key="7">
    <source>
        <dbReference type="Proteomes" id="UP001165160"/>
    </source>
</evidence>
<keyword evidence="4" id="KW-0732">Signal</keyword>
<feature type="domain" description="Intradiol ring-cleavage dioxygenases" evidence="5">
    <location>
        <begin position="86"/>
        <end position="176"/>
    </location>
</feature>
<dbReference type="GO" id="GO:0008199">
    <property type="term" value="F:ferric iron binding"/>
    <property type="evidence" value="ECO:0007669"/>
    <property type="project" value="InterPro"/>
</dbReference>
<evidence type="ECO:0000256" key="3">
    <source>
        <dbReference type="ARBA" id="ARBA00023002"/>
    </source>
</evidence>
<dbReference type="Proteomes" id="UP001165160">
    <property type="component" value="Unassembled WGS sequence"/>
</dbReference>
<dbReference type="PANTHER" id="PTHR33711">
    <property type="entry name" value="DIOXYGENASE, PUTATIVE (AFU_ORTHOLOGUE AFUA_2G02910)-RELATED"/>
    <property type="match status" value="1"/>
</dbReference>
<sequence>MSRFQFLSALFLFLIPLSSSSSSCPPSPQIPTLQSYLPSSPAVKGPESICTGNYDTKTAKNSIQVEWEEGAKELAFDVTIVSSSSCSRISTATTEIWHATPEGNYSPLSGENMDCRGTYEGGSFLVNTLVPGSYGLFGGLGPMGVDFPPYGPKSIHFRVSAPGYKTLVTEVEIDGEGWTDWRGPSLVLGGKDASQLAPSLKLVLEPLPTSSSSSSEPLCSFLSLLNPYSFFTEPLALCSGGAIFKFFDM</sequence>
<dbReference type="Pfam" id="PF00775">
    <property type="entry name" value="Dioxygenase_C"/>
    <property type="match status" value="1"/>
</dbReference>
<evidence type="ECO:0000256" key="4">
    <source>
        <dbReference type="SAM" id="SignalP"/>
    </source>
</evidence>
<dbReference type="Gene3D" id="2.60.130.10">
    <property type="entry name" value="Aromatic compound dioxygenase"/>
    <property type="match status" value="1"/>
</dbReference>
<dbReference type="GO" id="GO:0016702">
    <property type="term" value="F:oxidoreductase activity, acting on single donors with incorporation of molecular oxygen, incorporation of two atoms of oxygen"/>
    <property type="evidence" value="ECO:0007669"/>
    <property type="project" value="InterPro"/>
</dbReference>
<name>A0A9W7FEC8_9STRA</name>
<comment type="caution">
    <text evidence="6">The sequence shown here is derived from an EMBL/GenBank/DDBJ whole genome shotgun (WGS) entry which is preliminary data.</text>
</comment>
<dbReference type="SUPFAM" id="SSF49482">
    <property type="entry name" value="Aromatic compound dioxygenase"/>
    <property type="match status" value="1"/>
</dbReference>
<protein>
    <recommendedName>
        <fullName evidence="5">Intradiol ring-cleavage dioxygenases domain-containing protein</fullName>
    </recommendedName>
</protein>
<dbReference type="InterPro" id="IPR000627">
    <property type="entry name" value="Intradiol_dOase_C"/>
</dbReference>
<feature type="chain" id="PRO_5040887953" description="Intradiol ring-cleavage dioxygenases domain-containing protein" evidence="4">
    <location>
        <begin position="21"/>
        <end position="249"/>
    </location>
</feature>
<accession>A0A9W7FEC8</accession>
<evidence type="ECO:0000256" key="2">
    <source>
        <dbReference type="ARBA" id="ARBA00022964"/>
    </source>
</evidence>
<evidence type="ECO:0000259" key="5">
    <source>
        <dbReference type="Pfam" id="PF00775"/>
    </source>
</evidence>